<feature type="compositionally biased region" description="Polar residues" evidence="1">
    <location>
        <begin position="83"/>
        <end position="94"/>
    </location>
</feature>
<proteinExistence type="predicted"/>
<dbReference type="AlphaFoldDB" id="A0A0B6Y6C6"/>
<feature type="compositionally biased region" description="Low complexity" evidence="1">
    <location>
        <begin position="30"/>
        <end position="54"/>
    </location>
</feature>
<accession>A0A0B6Y6C6</accession>
<name>A0A0B6Y6C6_9EUPU</name>
<feature type="region of interest" description="Disordered" evidence="1">
    <location>
        <begin position="1"/>
        <end position="99"/>
    </location>
</feature>
<reference evidence="2" key="1">
    <citation type="submission" date="2014-12" db="EMBL/GenBank/DDBJ databases">
        <title>Insight into the proteome of Arion vulgaris.</title>
        <authorList>
            <person name="Aradska J."/>
            <person name="Bulat T."/>
            <person name="Smidak R."/>
            <person name="Sarate P."/>
            <person name="Gangsoo J."/>
            <person name="Sialana F."/>
            <person name="Bilban M."/>
            <person name="Lubec G."/>
        </authorList>
    </citation>
    <scope>NUCLEOTIDE SEQUENCE</scope>
    <source>
        <tissue evidence="2">Skin</tissue>
    </source>
</reference>
<organism evidence="2">
    <name type="scientific">Arion vulgaris</name>
    <dbReference type="NCBI Taxonomy" id="1028688"/>
    <lineage>
        <taxon>Eukaryota</taxon>
        <taxon>Metazoa</taxon>
        <taxon>Spiralia</taxon>
        <taxon>Lophotrochozoa</taxon>
        <taxon>Mollusca</taxon>
        <taxon>Gastropoda</taxon>
        <taxon>Heterobranchia</taxon>
        <taxon>Euthyneura</taxon>
        <taxon>Panpulmonata</taxon>
        <taxon>Eupulmonata</taxon>
        <taxon>Stylommatophora</taxon>
        <taxon>Helicina</taxon>
        <taxon>Arionoidea</taxon>
        <taxon>Arionidae</taxon>
        <taxon>Arion</taxon>
    </lineage>
</organism>
<feature type="compositionally biased region" description="Polar residues" evidence="1">
    <location>
        <begin position="15"/>
        <end position="29"/>
    </location>
</feature>
<feature type="non-terminal residue" evidence="2">
    <location>
        <position position="1"/>
    </location>
</feature>
<feature type="compositionally biased region" description="Basic and acidic residues" evidence="1">
    <location>
        <begin position="160"/>
        <end position="169"/>
    </location>
</feature>
<protein>
    <submittedName>
        <fullName evidence="2">Uncharacterized protein</fullName>
    </submittedName>
</protein>
<feature type="compositionally biased region" description="Polar residues" evidence="1">
    <location>
        <begin position="55"/>
        <end position="65"/>
    </location>
</feature>
<feature type="non-terminal residue" evidence="2">
    <location>
        <position position="177"/>
    </location>
</feature>
<evidence type="ECO:0000313" key="2">
    <source>
        <dbReference type="EMBL" id="CEK51867.1"/>
    </source>
</evidence>
<dbReference type="EMBL" id="HACG01005002">
    <property type="protein sequence ID" value="CEK51867.1"/>
    <property type="molecule type" value="Transcribed_RNA"/>
</dbReference>
<feature type="region of interest" description="Disordered" evidence="1">
    <location>
        <begin position="153"/>
        <end position="177"/>
    </location>
</feature>
<sequence length="177" mass="19494">RNSPSPASSPYVDYLSQQQQQYVGSTNLVSQQQQQHHQLQQQQSQTSGSGSTSSEQDLTSPTAQTKQKHKPPPLNVPAHVLQPPSTTNSPTVASSPRKGIIKKAKDNGMDKVLEQVEFDKHFQCLPKFNPEETVSTTPLPQSPRGILNVYKQKNKTSHLANKEGHESDANKLSSESE</sequence>
<evidence type="ECO:0000256" key="1">
    <source>
        <dbReference type="SAM" id="MobiDB-lite"/>
    </source>
</evidence>
<gene>
    <name evidence="2" type="primary">ORF14697</name>
</gene>